<accession>A0A3N4JIF3</accession>
<dbReference type="Proteomes" id="UP000276215">
    <property type="component" value="Unassembled WGS sequence"/>
</dbReference>
<gene>
    <name evidence="2" type="ORF">L873DRAFT_1688880</name>
</gene>
<protein>
    <recommendedName>
        <fullName evidence="1">Tc1-like transposase DDE domain-containing protein</fullName>
    </recommendedName>
</protein>
<name>A0A3N4JIF3_9PEZI</name>
<sequence>MTGFFHGQRHGLLLPVFPDPSSAGGGVTGKSIIDVYDHYDFVRIWEDIKRELGEEEVFLIIDNSKTHLSFMRWLRKHRITLLEIPPYSPHRNPIENIWSLIKDKLSKQYPELHLMKGPEDMVKKAIEEVITYCWKLLDLKVFDTLPGSMVDRVKAIIKADG</sequence>
<proteinExistence type="predicted"/>
<evidence type="ECO:0000313" key="3">
    <source>
        <dbReference type="Proteomes" id="UP000276215"/>
    </source>
</evidence>
<evidence type="ECO:0000313" key="2">
    <source>
        <dbReference type="EMBL" id="RPA98042.1"/>
    </source>
</evidence>
<dbReference type="InterPro" id="IPR036397">
    <property type="entry name" value="RNaseH_sf"/>
</dbReference>
<dbReference type="AlphaFoldDB" id="A0A3N4JIF3"/>
<dbReference type="OrthoDB" id="5386133at2759"/>
<dbReference type="InterPro" id="IPR012337">
    <property type="entry name" value="RNaseH-like_sf"/>
</dbReference>
<dbReference type="InterPro" id="IPR038717">
    <property type="entry name" value="Tc1-like_DDE_dom"/>
</dbReference>
<feature type="domain" description="Tc1-like transposase DDE" evidence="1">
    <location>
        <begin position="37"/>
        <end position="107"/>
    </location>
</feature>
<dbReference type="Pfam" id="PF13358">
    <property type="entry name" value="DDE_3"/>
    <property type="match status" value="1"/>
</dbReference>
<dbReference type="EMBL" id="ML120399">
    <property type="protein sequence ID" value="RPA98042.1"/>
    <property type="molecule type" value="Genomic_DNA"/>
</dbReference>
<dbReference type="SUPFAM" id="SSF53098">
    <property type="entry name" value="Ribonuclease H-like"/>
    <property type="match status" value="1"/>
</dbReference>
<evidence type="ECO:0000259" key="1">
    <source>
        <dbReference type="Pfam" id="PF13358"/>
    </source>
</evidence>
<dbReference type="GO" id="GO:0003676">
    <property type="term" value="F:nucleic acid binding"/>
    <property type="evidence" value="ECO:0007669"/>
    <property type="project" value="InterPro"/>
</dbReference>
<keyword evidence="3" id="KW-1185">Reference proteome</keyword>
<organism evidence="2 3">
    <name type="scientific">Choiromyces venosus 120613-1</name>
    <dbReference type="NCBI Taxonomy" id="1336337"/>
    <lineage>
        <taxon>Eukaryota</taxon>
        <taxon>Fungi</taxon>
        <taxon>Dikarya</taxon>
        <taxon>Ascomycota</taxon>
        <taxon>Pezizomycotina</taxon>
        <taxon>Pezizomycetes</taxon>
        <taxon>Pezizales</taxon>
        <taxon>Tuberaceae</taxon>
        <taxon>Choiromyces</taxon>
    </lineage>
</organism>
<dbReference type="STRING" id="1336337.A0A3N4JIF3"/>
<reference evidence="2 3" key="1">
    <citation type="journal article" date="2018" name="Nat. Ecol. Evol.">
        <title>Pezizomycetes genomes reveal the molecular basis of ectomycorrhizal truffle lifestyle.</title>
        <authorList>
            <person name="Murat C."/>
            <person name="Payen T."/>
            <person name="Noel B."/>
            <person name="Kuo A."/>
            <person name="Morin E."/>
            <person name="Chen J."/>
            <person name="Kohler A."/>
            <person name="Krizsan K."/>
            <person name="Balestrini R."/>
            <person name="Da Silva C."/>
            <person name="Montanini B."/>
            <person name="Hainaut M."/>
            <person name="Levati E."/>
            <person name="Barry K.W."/>
            <person name="Belfiori B."/>
            <person name="Cichocki N."/>
            <person name="Clum A."/>
            <person name="Dockter R.B."/>
            <person name="Fauchery L."/>
            <person name="Guy J."/>
            <person name="Iotti M."/>
            <person name="Le Tacon F."/>
            <person name="Lindquist E.A."/>
            <person name="Lipzen A."/>
            <person name="Malagnac F."/>
            <person name="Mello A."/>
            <person name="Molinier V."/>
            <person name="Miyauchi S."/>
            <person name="Poulain J."/>
            <person name="Riccioni C."/>
            <person name="Rubini A."/>
            <person name="Sitrit Y."/>
            <person name="Splivallo R."/>
            <person name="Traeger S."/>
            <person name="Wang M."/>
            <person name="Zifcakova L."/>
            <person name="Wipf D."/>
            <person name="Zambonelli A."/>
            <person name="Paolocci F."/>
            <person name="Nowrousian M."/>
            <person name="Ottonello S."/>
            <person name="Baldrian P."/>
            <person name="Spatafora J.W."/>
            <person name="Henrissat B."/>
            <person name="Nagy L.G."/>
            <person name="Aury J.M."/>
            <person name="Wincker P."/>
            <person name="Grigoriev I.V."/>
            <person name="Bonfante P."/>
            <person name="Martin F.M."/>
        </authorList>
    </citation>
    <scope>NUCLEOTIDE SEQUENCE [LARGE SCALE GENOMIC DNA]</scope>
    <source>
        <strain evidence="2 3">120613-1</strain>
    </source>
</reference>
<dbReference type="Gene3D" id="3.30.420.10">
    <property type="entry name" value="Ribonuclease H-like superfamily/Ribonuclease H"/>
    <property type="match status" value="1"/>
</dbReference>